<accession>A0ABP9Y9P6</accession>
<keyword evidence="2" id="KW-1185">Reference proteome</keyword>
<evidence type="ECO:0000313" key="2">
    <source>
        <dbReference type="Proteomes" id="UP001476247"/>
    </source>
</evidence>
<protein>
    <submittedName>
        <fullName evidence="1">Uncharacterized protein</fullName>
    </submittedName>
</protein>
<reference evidence="1 2" key="1">
    <citation type="submission" date="2024-04" db="EMBL/GenBank/DDBJ databases">
        <title>genome sequences of Mucor flavus KT1a and Helicostylum pulchrum KT1b strains isolation_sourced from the surface of a dry-aged beef.</title>
        <authorList>
            <person name="Toyotome T."/>
            <person name="Hosono M."/>
            <person name="Torimaru M."/>
            <person name="Fukuda K."/>
            <person name="Mikami N."/>
        </authorList>
    </citation>
    <scope>NUCLEOTIDE SEQUENCE [LARGE SCALE GENOMIC DNA]</scope>
    <source>
        <strain evidence="1 2">KT1b</strain>
    </source>
</reference>
<gene>
    <name evidence="1" type="ORF">HPULCUR_009177</name>
</gene>
<dbReference type="EMBL" id="BAABUJ010000029">
    <property type="protein sequence ID" value="GAA5803694.1"/>
    <property type="molecule type" value="Genomic_DNA"/>
</dbReference>
<proteinExistence type="predicted"/>
<organism evidence="1 2">
    <name type="scientific">Helicostylum pulchrum</name>
    <dbReference type="NCBI Taxonomy" id="562976"/>
    <lineage>
        <taxon>Eukaryota</taxon>
        <taxon>Fungi</taxon>
        <taxon>Fungi incertae sedis</taxon>
        <taxon>Mucoromycota</taxon>
        <taxon>Mucoromycotina</taxon>
        <taxon>Mucoromycetes</taxon>
        <taxon>Mucorales</taxon>
        <taxon>Mucorineae</taxon>
        <taxon>Mucoraceae</taxon>
        <taxon>Helicostylum</taxon>
    </lineage>
</organism>
<evidence type="ECO:0000313" key="1">
    <source>
        <dbReference type="EMBL" id="GAA5803694.1"/>
    </source>
</evidence>
<name>A0ABP9Y9P6_9FUNG</name>
<dbReference type="Proteomes" id="UP001476247">
    <property type="component" value="Unassembled WGS sequence"/>
</dbReference>
<comment type="caution">
    <text evidence="1">The sequence shown here is derived from an EMBL/GenBank/DDBJ whole genome shotgun (WGS) entry which is preliminary data.</text>
</comment>
<sequence length="106" mass="11978">MSEEYLTQIQQQIKASVQILSSASKRSHPSYTIDDYNDDSNSVLTASTTPTTSASTISTHISDISSTSKILKLLPTDKEQFSKFKRRKHVHIINRYSCREKNGTVR</sequence>